<gene>
    <name evidence="2" type="ORF">C8R14_10767</name>
</gene>
<organism evidence="2 3">
    <name type="scientific">Nitrosomonas eutropha</name>
    <dbReference type="NCBI Taxonomy" id="916"/>
    <lineage>
        <taxon>Bacteria</taxon>
        <taxon>Pseudomonadati</taxon>
        <taxon>Pseudomonadota</taxon>
        <taxon>Betaproteobacteria</taxon>
        <taxon>Nitrosomonadales</taxon>
        <taxon>Nitrosomonadaceae</taxon>
        <taxon>Nitrosomonas</taxon>
    </lineage>
</organism>
<evidence type="ECO:0000313" key="3">
    <source>
        <dbReference type="Proteomes" id="UP000247780"/>
    </source>
</evidence>
<dbReference type="Pfam" id="PF06791">
    <property type="entry name" value="TMP_2"/>
    <property type="match status" value="1"/>
</dbReference>
<evidence type="ECO:0000259" key="1">
    <source>
        <dbReference type="Pfam" id="PF06791"/>
    </source>
</evidence>
<comment type="caution">
    <text evidence="2">The sequence shown here is derived from an EMBL/GenBank/DDBJ whole genome shotgun (WGS) entry which is preliminary data.</text>
</comment>
<reference evidence="2 3" key="1">
    <citation type="submission" date="2018-04" db="EMBL/GenBank/DDBJ databases">
        <title>Active sludge and wastewater microbial communities from Klosterneuburg, Austria.</title>
        <authorList>
            <person name="Wagner M."/>
        </authorList>
    </citation>
    <scope>NUCLEOTIDE SEQUENCE [LARGE SCALE GENOMIC DNA]</scope>
    <source>
        <strain evidence="2 3">Nm 57</strain>
    </source>
</reference>
<accession>A0ABX5MBK0</accession>
<feature type="domain" description="Bacteriophage tail tape measure N-terminal" evidence="1">
    <location>
        <begin position="79"/>
        <end position="182"/>
    </location>
</feature>
<proteinExistence type="predicted"/>
<dbReference type="EMBL" id="QICQ01000007">
    <property type="protein sequence ID" value="PXV82495.1"/>
    <property type="molecule type" value="Genomic_DNA"/>
</dbReference>
<dbReference type="Proteomes" id="UP000247780">
    <property type="component" value="Unassembled WGS sequence"/>
</dbReference>
<evidence type="ECO:0000313" key="2">
    <source>
        <dbReference type="EMBL" id="PXV82495.1"/>
    </source>
</evidence>
<name>A0ABX5MBK0_9PROT</name>
<protein>
    <submittedName>
        <fullName evidence="2">Tail length tape measure protein</fullName>
    </submittedName>
</protein>
<sequence length="791" mass="84342">MMASSLGTLTLDLVSRIGSFTEGLDKAGRHAQKKSKEMQRAADEVKKAWSNIGKTIAAGLAGISVKSIYDQMAENSKMAEQEQVQLAAVLKSTGEVAGYTQDQLNKMADSMSDLTGIAAGEFTKAQTRLAEFTGIIGNNFPRALQAATDMSVRMGMSVTQAMELVGRALDVPSQGLAALSRQGFRFTDDQKLLVKHLEDTGRAAEAQAIILEALETTYGGAAEAARNTYAGALEALKTTLGGLMTGDAGSLNGARDMVEDLNRALKDPEVQAAIKSVTNALMESVNAVPYLLNAVDGFTRVVRIAANTLVGFFASQAGNIRWLAAQVEGALSHIGMGDMDKARALLKEAGQQEQIARMANAEIDRLMETELLGDRIKRVAAETKGIKADALKIDQEAEIAAAKAAAAAAKASKAAKAKRDEGDKAAEAIARELTAIERAAKVWGMTADEVKLYDLRIMGANEHQLAHADAILKSITLRDEEKKLLENYQGVVKSLRTQDESRLDTLREQLSIIQQMGSEDQNKQAGRALAGIMDASPEFAGVGEIAGGFTGEFGRLDKAEQQLNEWYAKQLGMVQQFREEYLNYTAEADEKERLLHQEHARKLQAIDKARQIAGLNMASDFFGNLAQLQNSQNAKAAALGKAAAITQAVIKTYEAANAAYASAAATPVIGHILGPLAAGAAIAAGMANVAAIRGMAHDGIDSVPQTGTWLLEKGERVTTAQTSAKLDNVLSSIQGSQQSQQSALPVVNLNAVNVLDPSLVGDYLSTPEGEQVLINTIRRNPDQVRQVVNHG</sequence>
<keyword evidence="3" id="KW-1185">Reference proteome</keyword>
<dbReference type="RefSeq" id="WP_011634512.1">
    <property type="nucleotide sequence ID" value="NZ_QICQ01000007.1"/>
</dbReference>
<dbReference type="InterPro" id="IPR009628">
    <property type="entry name" value="Phage_tape_measure_N"/>
</dbReference>